<dbReference type="Proteomes" id="UP000317650">
    <property type="component" value="Chromosome 6"/>
</dbReference>
<dbReference type="EMBL" id="PYDT01000009">
    <property type="protein sequence ID" value="THU48684.1"/>
    <property type="molecule type" value="Genomic_DNA"/>
</dbReference>
<name>A0A4S8IL71_MUSBA</name>
<evidence type="ECO:0000313" key="1">
    <source>
        <dbReference type="EMBL" id="THU48684.1"/>
    </source>
</evidence>
<proteinExistence type="predicted"/>
<organism evidence="1 2">
    <name type="scientific">Musa balbisiana</name>
    <name type="common">Banana</name>
    <dbReference type="NCBI Taxonomy" id="52838"/>
    <lineage>
        <taxon>Eukaryota</taxon>
        <taxon>Viridiplantae</taxon>
        <taxon>Streptophyta</taxon>
        <taxon>Embryophyta</taxon>
        <taxon>Tracheophyta</taxon>
        <taxon>Spermatophyta</taxon>
        <taxon>Magnoliopsida</taxon>
        <taxon>Liliopsida</taxon>
        <taxon>Zingiberales</taxon>
        <taxon>Musaceae</taxon>
        <taxon>Musa</taxon>
    </lineage>
</organism>
<reference evidence="1 2" key="1">
    <citation type="journal article" date="2019" name="Nat. Plants">
        <title>Genome sequencing of Musa balbisiana reveals subgenome evolution and function divergence in polyploid bananas.</title>
        <authorList>
            <person name="Yao X."/>
        </authorList>
    </citation>
    <scope>NUCLEOTIDE SEQUENCE [LARGE SCALE GENOMIC DNA]</scope>
    <source>
        <strain evidence="2">cv. DH-PKW</strain>
        <tissue evidence="1">Leaves</tissue>
    </source>
</reference>
<sequence length="69" mass="7648">MCYVVETSTGDVWISALCDFPSSYSANEENKITNPYSSMLVENWSTGQPSESRFGLGAQEFFPVEIDAN</sequence>
<dbReference type="AlphaFoldDB" id="A0A4S8IL71"/>
<gene>
    <name evidence="1" type="ORF">C4D60_Mb06t01600</name>
</gene>
<keyword evidence="2" id="KW-1185">Reference proteome</keyword>
<accession>A0A4S8IL71</accession>
<comment type="caution">
    <text evidence="1">The sequence shown here is derived from an EMBL/GenBank/DDBJ whole genome shotgun (WGS) entry which is preliminary data.</text>
</comment>
<evidence type="ECO:0000313" key="2">
    <source>
        <dbReference type="Proteomes" id="UP000317650"/>
    </source>
</evidence>
<protein>
    <submittedName>
        <fullName evidence="1">Uncharacterized protein</fullName>
    </submittedName>
</protein>